<dbReference type="SUPFAM" id="SSF82171">
    <property type="entry name" value="DPP6 N-terminal domain-like"/>
    <property type="match status" value="1"/>
</dbReference>
<dbReference type="OrthoDB" id="108903at2"/>
<dbReference type="Gene3D" id="2.120.10.30">
    <property type="entry name" value="TolB, C-terminal domain"/>
    <property type="match status" value="1"/>
</dbReference>
<reference evidence="2" key="1">
    <citation type="submission" date="2018-12" db="EMBL/GenBank/DDBJ databases">
        <authorList>
            <person name="Will S."/>
            <person name="Neumann-Schaal M."/>
            <person name="Henke P."/>
        </authorList>
    </citation>
    <scope>NUCLEOTIDE SEQUENCE</scope>
    <source>
        <strain evidence="2">PCC 7102</strain>
    </source>
</reference>
<dbReference type="InterPro" id="IPR050585">
    <property type="entry name" value="Xaa-Pro_dipeptidyl-ppase/CocE"/>
</dbReference>
<dbReference type="InterPro" id="IPR029058">
    <property type="entry name" value="AB_hydrolase_fold"/>
</dbReference>
<keyword evidence="3" id="KW-1185">Reference proteome</keyword>
<dbReference type="GO" id="GO:0006508">
    <property type="term" value="P:proteolysis"/>
    <property type="evidence" value="ECO:0007669"/>
    <property type="project" value="InterPro"/>
</dbReference>
<dbReference type="Proteomes" id="UP000271624">
    <property type="component" value="Unassembled WGS sequence"/>
</dbReference>
<name>A0A433V9V4_9CYAN</name>
<dbReference type="Pfam" id="PF00326">
    <property type="entry name" value="Peptidase_S9"/>
    <property type="match status" value="1"/>
</dbReference>
<accession>A0A433V9V4</accession>
<dbReference type="AlphaFoldDB" id="A0A433V9V4"/>
<reference evidence="2" key="2">
    <citation type="journal article" date="2019" name="Genome Biol. Evol.">
        <title>Day and night: Metabolic profiles and evolutionary relationships of six axenic non-marine cyanobacteria.</title>
        <authorList>
            <person name="Will S.E."/>
            <person name="Henke P."/>
            <person name="Boedeker C."/>
            <person name="Huang S."/>
            <person name="Brinkmann H."/>
            <person name="Rohde M."/>
            <person name="Jarek M."/>
            <person name="Friedl T."/>
            <person name="Seufert S."/>
            <person name="Schumacher M."/>
            <person name="Overmann J."/>
            <person name="Neumann-Schaal M."/>
            <person name="Petersen J."/>
        </authorList>
    </citation>
    <scope>NUCLEOTIDE SEQUENCE [LARGE SCALE GENOMIC DNA]</scope>
    <source>
        <strain evidence="2">PCC 7102</strain>
    </source>
</reference>
<evidence type="ECO:0000313" key="3">
    <source>
        <dbReference type="Proteomes" id="UP000271624"/>
    </source>
</evidence>
<dbReference type="PANTHER" id="PTHR43056:SF5">
    <property type="entry name" value="PEPTIDASE S9 PROLYL OLIGOPEPTIDASE CATALYTIC DOMAIN-CONTAINING PROTEIN"/>
    <property type="match status" value="1"/>
</dbReference>
<comment type="caution">
    <text evidence="2">The sequence shown here is derived from an EMBL/GenBank/DDBJ whole genome shotgun (WGS) entry which is preliminary data.</text>
</comment>
<dbReference type="EMBL" id="RSCL01000015">
    <property type="protein sequence ID" value="RUT02892.1"/>
    <property type="molecule type" value="Genomic_DNA"/>
</dbReference>
<organism evidence="2 3">
    <name type="scientific">Dulcicalothrix desertica PCC 7102</name>
    <dbReference type="NCBI Taxonomy" id="232991"/>
    <lineage>
        <taxon>Bacteria</taxon>
        <taxon>Bacillati</taxon>
        <taxon>Cyanobacteriota</taxon>
        <taxon>Cyanophyceae</taxon>
        <taxon>Nostocales</taxon>
        <taxon>Calotrichaceae</taxon>
        <taxon>Dulcicalothrix</taxon>
    </lineage>
</organism>
<dbReference type="SUPFAM" id="SSF53474">
    <property type="entry name" value="alpha/beta-Hydrolases"/>
    <property type="match status" value="1"/>
</dbReference>
<protein>
    <submittedName>
        <fullName evidence="2">Peptidase</fullName>
    </submittedName>
</protein>
<gene>
    <name evidence="2" type="ORF">DSM106972_058120</name>
</gene>
<evidence type="ECO:0000313" key="2">
    <source>
        <dbReference type="EMBL" id="RUT02892.1"/>
    </source>
</evidence>
<dbReference type="PANTHER" id="PTHR43056">
    <property type="entry name" value="PEPTIDASE S9 PROLYL OLIGOPEPTIDASE"/>
    <property type="match status" value="1"/>
</dbReference>
<proteinExistence type="predicted"/>
<dbReference type="InterPro" id="IPR011042">
    <property type="entry name" value="6-blade_b-propeller_TolB-like"/>
</dbReference>
<dbReference type="InterPro" id="IPR001375">
    <property type="entry name" value="Peptidase_S9_cat"/>
</dbReference>
<evidence type="ECO:0000259" key="1">
    <source>
        <dbReference type="Pfam" id="PF00326"/>
    </source>
</evidence>
<sequence>MTPKVAPYGSWKSPITTDLITGATIGLGQISLDGEDIYWTELRPTEKGRNVIVKQAPNGTIHDVTPDGFNVRTRVHEYGGGAYFVANGTVYFSNFADQRLYYQSGENAVALTPDVAMRYGDGILDAQRNRIICVCEDHTAGEHEPINKLVAINLENSDIQTLVSGNDFYTSPRLSSNGSQLAWLTWNHPKMPWDSAELWVGDVQSDGSIGDAKKIAGGAEESVCQPEWSADGRLYFILDRTGWWNIYCTAGDSIENLTPIPAEFGKPQWILGTCTYGIESNNRIICSYTQQGTWKLASLDITSRQLETFDLPYTEISSLQVAPGKVVFNGGAPTQPTELVVLDLATLQRTVLRRASEVTVDSDYLSQVQGIEFPTTNGKTAFAIFYPPQNQDYTAPFGEKPPLLVKSHGGPTAATSTSLSLSIQYWTSRGIAVLDVNYGGSTGYGREYRQRLEGTWGIVDVDDCANGAKYLVEQGLVDGNRLAIAGGSAGGYTTLCALTFRDTFKAGASYYGVSDLEALARDTHKFESRYLDGLIGAYPERKDLYIERSPVHFTEKLACPVIFFQGLEDKIVPPNQAEIMVEALQQKGLPVAYVAFPGEQHGFRSAENIKSALEGEIYFYSRVFKFELADNVQTVQIDNL</sequence>
<dbReference type="RefSeq" id="WP_127084059.1">
    <property type="nucleotide sequence ID" value="NZ_RSCL01000015.1"/>
</dbReference>
<feature type="domain" description="Peptidase S9 prolyl oligopeptidase catalytic" evidence="1">
    <location>
        <begin position="418"/>
        <end position="625"/>
    </location>
</feature>
<dbReference type="GO" id="GO:0008236">
    <property type="term" value="F:serine-type peptidase activity"/>
    <property type="evidence" value="ECO:0007669"/>
    <property type="project" value="InterPro"/>
</dbReference>
<dbReference type="Gene3D" id="3.40.50.1820">
    <property type="entry name" value="alpha/beta hydrolase"/>
    <property type="match status" value="1"/>
</dbReference>